<dbReference type="Gene3D" id="3.30.70.260">
    <property type="match status" value="1"/>
</dbReference>
<accession>A0ABD3QEK4</accession>
<dbReference type="PROSITE" id="PS51671">
    <property type="entry name" value="ACT"/>
    <property type="match status" value="1"/>
</dbReference>
<dbReference type="PANTHER" id="PTHR48078:SF19">
    <property type="entry name" value="ACT DOMAIN-CONTAINING PROTEIN"/>
    <property type="match status" value="1"/>
</dbReference>
<dbReference type="InterPro" id="IPR036052">
    <property type="entry name" value="TrpB-like_PALP_sf"/>
</dbReference>
<keyword evidence="8" id="KW-1185">Reference proteome</keyword>
<keyword evidence="4" id="KW-0456">Lyase</keyword>
<proteinExistence type="inferred from homology"/>
<evidence type="ECO:0000313" key="8">
    <source>
        <dbReference type="Proteomes" id="UP001530315"/>
    </source>
</evidence>
<dbReference type="Pfam" id="PF00291">
    <property type="entry name" value="PALP"/>
    <property type="match status" value="1"/>
</dbReference>
<dbReference type="InterPro" id="IPR050147">
    <property type="entry name" value="Ser/Thr_Dehydratase"/>
</dbReference>
<evidence type="ECO:0000256" key="2">
    <source>
        <dbReference type="ARBA" id="ARBA00010869"/>
    </source>
</evidence>
<feature type="domain" description="ACT" evidence="6">
    <location>
        <begin position="435"/>
        <end position="516"/>
    </location>
</feature>
<dbReference type="AlphaFoldDB" id="A0ABD3QEK4"/>
<keyword evidence="3" id="KW-0663">Pyridoxal phosphate</keyword>
<dbReference type="EMBL" id="JALLAZ020000321">
    <property type="protein sequence ID" value="KAL3797916.1"/>
    <property type="molecule type" value="Genomic_DNA"/>
</dbReference>
<dbReference type="GO" id="GO:0016841">
    <property type="term" value="F:ammonia-lyase activity"/>
    <property type="evidence" value="ECO:0007669"/>
    <property type="project" value="UniProtKB-ARBA"/>
</dbReference>
<comment type="cofactor">
    <cofactor evidence="1">
        <name>pyridoxal 5'-phosphate</name>
        <dbReference type="ChEBI" id="CHEBI:597326"/>
    </cofactor>
</comment>
<evidence type="ECO:0000256" key="5">
    <source>
        <dbReference type="SAM" id="MobiDB-lite"/>
    </source>
</evidence>
<feature type="region of interest" description="Disordered" evidence="5">
    <location>
        <begin position="59"/>
        <end position="80"/>
    </location>
</feature>
<dbReference type="InterPro" id="IPR002912">
    <property type="entry name" value="ACT_dom"/>
</dbReference>
<sequence length="516" mass="55160">MIRSLLASTPRAISRAPSPITAVSSVVRRSASNLADARAAAGFKYPITTPRPFSAVSDEDIITSNNDDPSLPRRKTKSEREKMLESLPVTFADISRANVAIRNGVKRTPCVKSYFLSELLGANIFLKAEFQQFTGSFKERGARNAILSLLRQMGKEKLQKTGVIAASAGNHALALAYHGKDLGVPVTVVMPTVAPLAKVDKCRYCPLQFIILVQKKFGARIIIEGSHIGEAKEYAEKLVSSEQLEYVNGYDDPSIIAGAGTMGIEIIEDVPCVDVVVVPVGGAGLIAGISCAVKTLKPDVTVFGVEPEFAASYTAALEAGKPVSVKITPTLADGLAVPMVGPHAFEVARHYVDECVLCTEKEVSLAILRLIENEKMVVEGGGATGLAALLPGAQLDRPELKGKNIVVPLCGGNIDTTVLGRVLERGLAADDRLKALVATVSDRPGGIAKLTTLLGNHGASIKDMYHQRAFLHSNIDHVHVKVVIELQGKEHAEKIKQVLLEQGYDPVWDQGQSLIG</sequence>
<dbReference type="SUPFAM" id="SSF53686">
    <property type="entry name" value="Tryptophan synthase beta subunit-like PLP-dependent enzymes"/>
    <property type="match status" value="1"/>
</dbReference>
<dbReference type="InterPro" id="IPR001926">
    <property type="entry name" value="TrpB-like_PALP"/>
</dbReference>
<organism evidence="7 8">
    <name type="scientific">Stephanodiscus triporus</name>
    <dbReference type="NCBI Taxonomy" id="2934178"/>
    <lineage>
        <taxon>Eukaryota</taxon>
        <taxon>Sar</taxon>
        <taxon>Stramenopiles</taxon>
        <taxon>Ochrophyta</taxon>
        <taxon>Bacillariophyta</taxon>
        <taxon>Coscinodiscophyceae</taxon>
        <taxon>Thalassiosirophycidae</taxon>
        <taxon>Stephanodiscales</taxon>
        <taxon>Stephanodiscaceae</taxon>
        <taxon>Stephanodiscus</taxon>
    </lineage>
</organism>
<protein>
    <recommendedName>
        <fullName evidence="6">ACT domain-containing protein</fullName>
    </recommendedName>
</protein>
<dbReference type="Gene3D" id="3.40.50.1100">
    <property type="match status" value="2"/>
</dbReference>
<gene>
    <name evidence="7" type="ORF">ACHAW5_002024</name>
</gene>
<comment type="similarity">
    <text evidence="2">Belongs to the serine/threonine dehydratase family.</text>
</comment>
<evidence type="ECO:0000256" key="4">
    <source>
        <dbReference type="ARBA" id="ARBA00023239"/>
    </source>
</evidence>
<dbReference type="CDD" id="cd04886">
    <property type="entry name" value="ACT_ThrD-II-like"/>
    <property type="match status" value="1"/>
</dbReference>
<evidence type="ECO:0000259" key="6">
    <source>
        <dbReference type="PROSITE" id="PS51671"/>
    </source>
</evidence>
<evidence type="ECO:0000313" key="7">
    <source>
        <dbReference type="EMBL" id="KAL3797916.1"/>
    </source>
</evidence>
<dbReference type="PANTHER" id="PTHR48078">
    <property type="entry name" value="THREONINE DEHYDRATASE, MITOCHONDRIAL-RELATED"/>
    <property type="match status" value="1"/>
</dbReference>
<dbReference type="Proteomes" id="UP001530315">
    <property type="component" value="Unassembled WGS sequence"/>
</dbReference>
<dbReference type="InterPro" id="IPR044561">
    <property type="entry name" value="ACT_ThrD-II-like"/>
</dbReference>
<evidence type="ECO:0000256" key="3">
    <source>
        <dbReference type="ARBA" id="ARBA00022898"/>
    </source>
</evidence>
<name>A0ABD3QEK4_9STRA</name>
<evidence type="ECO:0000256" key="1">
    <source>
        <dbReference type="ARBA" id="ARBA00001933"/>
    </source>
</evidence>
<reference evidence="7 8" key="1">
    <citation type="submission" date="2024-10" db="EMBL/GenBank/DDBJ databases">
        <title>Updated reference genomes for cyclostephanoid diatoms.</title>
        <authorList>
            <person name="Roberts W.R."/>
            <person name="Alverson A.J."/>
        </authorList>
    </citation>
    <scope>NUCLEOTIDE SEQUENCE [LARGE SCALE GENOMIC DNA]</scope>
    <source>
        <strain evidence="7 8">AJA276-08</strain>
    </source>
</reference>
<dbReference type="CDD" id="cd01562">
    <property type="entry name" value="Thr-dehyd"/>
    <property type="match status" value="1"/>
</dbReference>
<dbReference type="FunFam" id="3.40.50.1100:FF:000007">
    <property type="entry name" value="L-threonine dehydratase catabolic TdcB"/>
    <property type="match status" value="1"/>
</dbReference>
<comment type="caution">
    <text evidence="7">The sequence shown here is derived from an EMBL/GenBank/DDBJ whole genome shotgun (WGS) entry which is preliminary data.</text>
</comment>